<evidence type="ECO:0000313" key="2">
    <source>
        <dbReference type="EMBL" id="GHF18453.1"/>
    </source>
</evidence>
<dbReference type="EMBL" id="BNBC01000083">
    <property type="protein sequence ID" value="GHF18453.1"/>
    <property type="molecule type" value="Genomic_DNA"/>
</dbReference>
<dbReference type="Proteomes" id="UP000641386">
    <property type="component" value="Unassembled WGS sequence"/>
</dbReference>
<evidence type="ECO:0000256" key="1">
    <source>
        <dbReference type="SAM" id="MobiDB-lite"/>
    </source>
</evidence>
<gene>
    <name evidence="2" type="ORF">GCM10014715_86760</name>
</gene>
<dbReference type="AlphaFoldDB" id="A0A919E4C6"/>
<sequence length="136" mass="14469">MPTQPGTWTAHLNPLSRDWLPPELVGLIPPGEVRPLIRGAGTLGDSLTLAILTTASVITVTLFVIKGTLDQLPGVLNSWRRAVRRCAGRPRTLKVRRSLQATTTETQQGESDANPVGQPAGDSLGAADETWPDAQG</sequence>
<name>A0A919E4C6_9ACTN</name>
<feature type="compositionally biased region" description="Polar residues" evidence="1">
    <location>
        <begin position="99"/>
        <end position="111"/>
    </location>
</feature>
<organism evidence="2 3">
    <name type="scientific">Streptomyces spiralis</name>
    <dbReference type="NCBI Taxonomy" id="66376"/>
    <lineage>
        <taxon>Bacteria</taxon>
        <taxon>Bacillati</taxon>
        <taxon>Actinomycetota</taxon>
        <taxon>Actinomycetes</taxon>
        <taxon>Kitasatosporales</taxon>
        <taxon>Streptomycetaceae</taxon>
        <taxon>Streptomyces</taxon>
    </lineage>
</organism>
<keyword evidence="3" id="KW-1185">Reference proteome</keyword>
<accession>A0A919E4C6</accession>
<reference evidence="2" key="2">
    <citation type="submission" date="2020-09" db="EMBL/GenBank/DDBJ databases">
        <authorList>
            <person name="Sun Q."/>
            <person name="Ohkuma M."/>
        </authorList>
    </citation>
    <scope>NUCLEOTIDE SEQUENCE</scope>
    <source>
        <strain evidence="2">JCM 3302</strain>
    </source>
</reference>
<evidence type="ECO:0000313" key="3">
    <source>
        <dbReference type="Proteomes" id="UP000641386"/>
    </source>
</evidence>
<comment type="caution">
    <text evidence="2">The sequence shown here is derived from an EMBL/GenBank/DDBJ whole genome shotgun (WGS) entry which is preliminary data.</text>
</comment>
<proteinExistence type="predicted"/>
<reference evidence="2" key="1">
    <citation type="journal article" date="2014" name="Int. J. Syst. Evol. Microbiol.">
        <title>Complete genome sequence of Corynebacterium casei LMG S-19264T (=DSM 44701T), isolated from a smear-ripened cheese.</title>
        <authorList>
            <consortium name="US DOE Joint Genome Institute (JGI-PGF)"/>
            <person name="Walter F."/>
            <person name="Albersmeier A."/>
            <person name="Kalinowski J."/>
            <person name="Ruckert C."/>
        </authorList>
    </citation>
    <scope>NUCLEOTIDE SEQUENCE</scope>
    <source>
        <strain evidence="2">JCM 3302</strain>
    </source>
</reference>
<feature type="region of interest" description="Disordered" evidence="1">
    <location>
        <begin position="94"/>
        <end position="136"/>
    </location>
</feature>
<protein>
    <submittedName>
        <fullName evidence="2">Uncharacterized protein</fullName>
    </submittedName>
</protein>